<dbReference type="GO" id="GO:0005737">
    <property type="term" value="C:cytoplasm"/>
    <property type="evidence" value="ECO:0007669"/>
    <property type="project" value="TreeGrafter"/>
</dbReference>
<dbReference type="OrthoDB" id="2378856at2"/>
<dbReference type="PANTHER" id="PTHR45527">
    <property type="entry name" value="NONRIBOSOMAL PEPTIDE SYNTHETASE"/>
    <property type="match status" value="1"/>
</dbReference>
<proteinExistence type="predicted"/>
<dbReference type="STRING" id="1179773.BN6_22480"/>
<dbReference type="GO" id="GO:0008610">
    <property type="term" value="P:lipid biosynthetic process"/>
    <property type="evidence" value="ECO:0007669"/>
    <property type="project" value="UniProtKB-ARBA"/>
</dbReference>
<dbReference type="Gene3D" id="3.30.559.10">
    <property type="entry name" value="Chloramphenicol acetyltransferase-like domain"/>
    <property type="match status" value="1"/>
</dbReference>
<dbReference type="Pfam" id="PF00501">
    <property type="entry name" value="AMP-binding"/>
    <property type="match status" value="1"/>
</dbReference>
<evidence type="ECO:0000256" key="1">
    <source>
        <dbReference type="ARBA" id="ARBA00001957"/>
    </source>
</evidence>
<dbReference type="PROSITE" id="PS50075">
    <property type="entry name" value="CARRIER"/>
    <property type="match status" value="1"/>
</dbReference>
<dbReference type="Pfam" id="PF00550">
    <property type="entry name" value="PP-binding"/>
    <property type="match status" value="1"/>
</dbReference>
<dbReference type="SUPFAM" id="SSF47336">
    <property type="entry name" value="ACP-like"/>
    <property type="match status" value="1"/>
</dbReference>
<dbReference type="eggNOG" id="COG1020">
    <property type="taxonomic scope" value="Bacteria"/>
</dbReference>
<accession>K0JXZ7</accession>
<evidence type="ECO:0000313" key="6">
    <source>
        <dbReference type="Proteomes" id="UP000006281"/>
    </source>
</evidence>
<sequence>MPGDLTGGLPTPVRERPDHRPGVVRFTDGHGAAVRSADLTALAGAMLDHPALAGVERVTIVGRQSLRLVSTIAAAHLAGHEFAVVDAGEAPEIRRAHVEAFGSGAVIDLSEDHLSPDSGRVIDSPPIVTGDELLATATRTTPLGTVQSGLAVPQISEHAYTVRTSGTTGTPKLVQLTRTAFDQYVRQFVDRYSLDENSRLAVWAAPTYDAHHCQVFAALAAGAVGVVAGLDARRSGRSVLEWLRTSRVTHFETTPSILRALVAAAVEDGRGLPPDLTHVMCSGERFEPALARAVADLAGPLGDRLRLHNEFGPTECVLATWHEITAADLDLPDLPLGTAIPGRVVDVLPPDGAGAASPDRPGEIVIRSPHLCPGYGVAGAHTGTPFPLDANGVLTFHTGDLGYVDERGLLRLRGRRDRVVKRRGVKIDLDDVERAFRAIPYVVDAAALADETPGGTAALRVWVVVDEPGRTEDDVRADVSGHLAAASVPEQIMPVDSLPRLHSGKVDYRELVRRTATHHATGTAGTSAQAAAAATSTEAGVAEEFARVLGVAVPPPGANFFGLGGHSLLALDLNDGLARRFGVDVTLHDVLRHPRVAALAQVIDGRRAEARPAGPADTAAVEPGLTAAERPIWAWTQLFPHDGSANVVAGFRTAEPLSDDEITAALDRLVHDTPQLRLNYGDDHGRPTRTIRPPRPAQVRTVVLTGPVDDCERPEVRAEFYRPFDIAGDQLVRAVVVRSSDSPDVAVCLVVHHIVCDGVGLATLLADLRRRLVDGIAAAPTEVASVPTTGRVDASGHWRQVRDRLRATPRSPALRAAQRHPEPGFETLAVSAAHTVAEREELPLPAVLVEFVAEALLRTLDTDAVVVETPVSLRTPGQARAVGNYVVDVPIVVARTTPEGRAERRRAVAADLLDAVGAAHAAPGFGAARPDQGLAPVGDAVVVLEHDAAPDPSGATTPIRVPGSPPRNPFAFYVVADGGHLDCRVLSRVSPALARRTTTEFRALTAETTQSSVRQECQWPRT</sequence>
<dbReference type="Gene3D" id="1.10.1200.10">
    <property type="entry name" value="ACP-like"/>
    <property type="match status" value="1"/>
</dbReference>
<dbReference type="Proteomes" id="UP000006281">
    <property type="component" value="Chromosome"/>
</dbReference>
<evidence type="ECO:0000256" key="3">
    <source>
        <dbReference type="ARBA" id="ARBA00022553"/>
    </source>
</evidence>
<dbReference type="GO" id="GO:0003824">
    <property type="term" value="F:catalytic activity"/>
    <property type="evidence" value="ECO:0007669"/>
    <property type="project" value="InterPro"/>
</dbReference>
<dbReference type="HOGENOM" id="CLU_295759_0_0_11"/>
<dbReference type="Pfam" id="PF13193">
    <property type="entry name" value="AMP-binding_C"/>
    <property type="match status" value="1"/>
</dbReference>
<dbReference type="PANTHER" id="PTHR45527:SF1">
    <property type="entry name" value="FATTY ACID SYNTHASE"/>
    <property type="match status" value="1"/>
</dbReference>
<dbReference type="InterPro" id="IPR009081">
    <property type="entry name" value="PP-bd_ACP"/>
</dbReference>
<dbReference type="Gene3D" id="3.30.300.30">
    <property type="match status" value="1"/>
</dbReference>
<dbReference type="SUPFAM" id="SSF56801">
    <property type="entry name" value="Acetyl-CoA synthetase-like"/>
    <property type="match status" value="1"/>
</dbReference>
<dbReference type="InterPro" id="IPR025110">
    <property type="entry name" value="AMP-bd_C"/>
</dbReference>
<dbReference type="PATRIC" id="fig|1179773.3.peg.2240"/>
<dbReference type="InterPro" id="IPR020806">
    <property type="entry name" value="PKS_PP-bd"/>
</dbReference>
<dbReference type="GO" id="GO:0043041">
    <property type="term" value="P:amino acid activation for nonribosomal peptide biosynthetic process"/>
    <property type="evidence" value="ECO:0007669"/>
    <property type="project" value="TreeGrafter"/>
</dbReference>
<dbReference type="SUPFAM" id="SSF52777">
    <property type="entry name" value="CoA-dependent acyltransferases"/>
    <property type="match status" value="2"/>
</dbReference>
<dbReference type="InterPro" id="IPR000873">
    <property type="entry name" value="AMP-dep_synth/lig_dom"/>
</dbReference>
<dbReference type="InterPro" id="IPR045851">
    <property type="entry name" value="AMP-bd_C_sf"/>
</dbReference>
<dbReference type="KEGG" id="sesp:BN6_22480"/>
<dbReference type="Gene3D" id="3.40.50.12780">
    <property type="entry name" value="N-terminal domain of ligase-like"/>
    <property type="match status" value="1"/>
</dbReference>
<reference evidence="5 6" key="1">
    <citation type="journal article" date="2012" name="BMC Genomics">
        <title>Complete genome sequence of Saccharothrix espanaensis DSM 44229T and comparison to the other completely sequenced Pseudonocardiaceae.</title>
        <authorList>
            <person name="Strobel T."/>
            <person name="Al-Dilaimi A."/>
            <person name="Blom J."/>
            <person name="Gessner A."/>
            <person name="Kalinowski J."/>
            <person name="Luzhetska M."/>
            <person name="Puhler A."/>
            <person name="Szczepanowski R."/>
            <person name="Bechthold A."/>
            <person name="Ruckert C."/>
        </authorList>
    </citation>
    <scope>NUCLEOTIDE SEQUENCE [LARGE SCALE GENOMIC DNA]</scope>
    <source>
        <strain evidence="6">ATCC 51144 / DSM 44229 / JCM 9112 / NBRC 15066 / NRRL 15764</strain>
    </source>
</reference>
<dbReference type="GO" id="GO:0044550">
    <property type="term" value="P:secondary metabolite biosynthetic process"/>
    <property type="evidence" value="ECO:0007669"/>
    <property type="project" value="TreeGrafter"/>
</dbReference>
<dbReference type="InterPro" id="IPR001242">
    <property type="entry name" value="Condensation_dom"/>
</dbReference>
<dbReference type="InterPro" id="IPR036736">
    <property type="entry name" value="ACP-like_sf"/>
</dbReference>
<protein>
    <submittedName>
        <fullName evidence="5">Non-ribosomal peptide synthetase</fullName>
    </submittedName>
</protein>
<name>K0JXZ7_SACES</name>
<dbReference type="AlphaFoldDB" id="K0JXZ7"/>
<dbReference type="Gene3D" id="3.30.559.30">
    <property type="entry name" value="Nonribosomal peptide synthetase, condensation domain"/>
    <property type="match status" value="1"/>
</dbReference>
<evidence type="ECO:0000313" key="5">
    <source>
        <dbReference type="EMBL" id="CCH29569.1"/>
    </source>
</evidence>
<keyword evidence="6" id="KW-1185">Reference proteome</keyword>
<evidence type="ECO:0000256" key="2">
    <source>
        <dbReference type="ARBA" id="ARBA00022450"/>
    </source>
</evidence>
<dbReference type="RefSeq" id="WP_015099681.1">
    <property type="nucleotide sequence ID" value="NC_019673.1"/>
</dbReference>
<evidence type="ECO:0000259" key="4">
    <source>
        <dbReference type="PROSITE" id="PS50075"/>
    </source>
</evidence>
<comment type="cofactor">
    <cofactor evidence="1">
        <name>pantetheine 4'-phosphate</name>
        <dbReference type="ChEBI" id="CHEBI:47942"/>
    </cofactor>
</comment>
<keyword evidence="2" id="KW-0596">Phosphopantetheine</keyword>
<organism evidence="5 6">
    <name type="scientific">Saccharothrix espanaensis (strain ATCC 51144 / DSM 44229 / JCM 9112 / NBRC 15066 / NRRL 15764)</name>
    <dbReference type="NCBI Taxonomy" id="1179773"/>
    <lineage>
        <taxon>Bacteria</taxon>
        <taxon>Bacillati</taxon>
        <taxon>Actinomycetota</taxon>
        <taxon>Actinomycetes</taxon>
        <taxon>Pseudonocardiales</taxon>
        <taxon>Pseudonocardiaceae</taxon>
        <taxon>Saccharothrix</taxon>
    </lineage>
</organism>
<dbReference type="Pfam" id="PF00668">
    <property type="entry name" value="Condensation"/>
    <property type="match status" value="1"/>
</dbReference>
<keyword evidence="3" id="KW-0597">Phosphoprotein</keyword>
<gene>
    <name evidence="5" type="primary">nrps1</name>
    <name evidence="5" type="ordered locus">BN6_22480</name>
</gene>
<dbReference type="GO" id="GO:0031177">
    <property type="term" value="F:phosphopantetheine binding"/>
    <property type="evidence" value="ECO:0007669"/>
    <property type="project" value="InterPro"/>
</dbReference>
<dbReference type="SMART" id="SM00823">
    <property type="entry name" value="PKS_PP"/>
    <property type="match status" value="1"/>
</dbReference>
<dbReference type="EMBL" id="HE804045">
    <property type="protein sequence ID" value="CCH29569.1"/>
    <property type="molecule type" value="Genomic_DNA"/>
</dbReference>
<dbReference type="InterPro" id="IPR042099">
    <property type="entry name" value="ANL_N_sf"/>
</dbReference>
<dbReference type="InterPro" id="IPR023213">
    <property type="entry name" value="CAT-like_dom_sf"/>
</dbReference>
<feature type="domain" description="Carrier" evidence="4">
    <location>
        <begin position="532"/>
        <end position="607"/>
    </location>
</feature>